<dbReference type="AlphaFoldDB" id="A0A1X2HCN8"/>
<dbReference type="GO" id="GO:0042729">
    <property type="term" value="C:DASH complex"/>
    <property type="evidence" value="ECO:0007669"/>
    <property type="project" value="InterPro"/>
</dbReference>
<sequence>MRTLEDAIISEMQTSVAQMAKLNSLVTNANDETVVNLIDRMRRVEMKKALVHTLFKASIYSSSMREGERNPPTTTSGQ</sequence>
<dbReference type="EMBL" id="MCGN01000005">
    <property type="protein sequence ID" value="ORY96561.1"/>
    <property type="molecule type" value="Genomic_DNA"/>
</dbReference>
<dbReference type="InterPro" id="IPR013965">
    <property type="entry name" value="DASH_Dad3"/>
</dbReference>
<comment type="caution">
    <text evidence="1">The sequence shown here is derived from an EMBL/GenBank/DDBJ whole genome shotgun (WGS) entry which is preliminary data.</text>
</comment>
<dbReference type="STRING" id="13706.A0A1X2HCN8"/>
<keyword evidence="2" id="KW-1185">Reference proteome</keyword>
<protein>
    <submittedName>
        <fullName evidence="1">Uncharacterized protein</fullName>
    </submittedName>
</protein>
<reference evidence="1 2" key="1">
    <citation type="submission" date="2016-07" db="EMBL/GenBank/DDBJ databases">
        <title>Pervasive Adenine N6-methylation of Active Genes in Fungi.</title>
        <authorList>
            <consortium name="DOE Joint Genome Institute"/>
            <person name="Mondo S.J."/>
            <person name="Dannebaum R.O."/>
            <person name="Kuo R.C."/>
            <person name="Labutti K."/>
            <person name="Haridas S."/>
            <person name="Kuo A."/>
            <person name="Salamov A."/>
            <person name="Ahrendt S.R."/>
            <person name="Lipzen A."/>
            <person name="Sullivan W."/>
            <person name="Andreopoulos W.B."/>
            <person name="Clum A."/>
            <person name="Lindquist E."/>
            <person name="Daum C."/>
            <person name="Ramamoorthy G.K."/>
            <person name="Gryganskyi A."/>
            <person name="Culley D."/>
            <person name="Magnuson J.K."/>
            <person name="James T.Y."/>
            <person name="O'Malley M.A."/>
            <person name="Stajich J.E."/>
            <person name="Spatafora J.W."/>
            <person name="Visel A."/>
            <person name="Grigoriev I.V."/>
        </authorList>
    </citation>
    <scope>NUCLEOTIDE SEQUENCE [LARGE SCALE GENOMIC DNA]</scope>
    <source>
        <strain evidence="1 2">NRRL 2496</strain>
    </source>
</reference>
<organism evidence="1 2">
    <name type="scientific">Syncephalastrum racemosum</name>
    <name type="common">Filamentous fungus</name>
    <dbReference type="NCBI Taxonomy" id="13706"/>
    <lineage>
        <taxon>Eukaryota</taxon>
        <taxon>Fungi</taxon>
        <taxon>Fungi incertae sedis</taxon>
        <taxon>Mucoromycota</taxon>
        <taxon>Mucoromycotina</taxon>
        <taxon>Mucoromycetes</taxon>
        <taxon>Mucorales</taxon>
        <taxon>Syncephalastraceae</taxon>
        <taxon>Syncephalastrum</taxon>
    </lineage>
</organism>
<dbReference type="Pfam" id="PF08656">
    <property type="entry name" value="DASH_Dad3"/>
    <property type="match status" value="1"/>
</dbReference>
<gene>
    <name evidence="1" type="ORF">BCR43DRAFT_491909</name>
</gene>
<dbReference type="Proteomes" id="UP000242180">
    <property type="component" value="Unassembled WGS sequence"/>
</dbReference>
<dbReference type="GO" id="GO:0008608">
    <property type="term" value="P:attachment of spindle microtubules to kinetochore"/>
    <property type="evidence" value="ECO:0007669"/>
    <property type="project" value="InterPro"/>
</dbReference>
<evidence type="ECO:0000313" key="1">
    <source>
        <dbReference type="EMBL" id="ORY96561.1"/>
    </source>
</evidence>
<proteinExistence type="predicted"/>
<name>A0A1X2HCN8_SYNRA</name>
<dbReference type="OrthoDB" id="2443965at2759"/>
<accession>A0A1X2HCN8</accession>
<dbReference type="OMA" id="DIMVTYQ"/>
<dbReference type="InParanoid" id="A0A1X2HCN8"/>
<dbReference type="GO" id="GO:0072686">
    <property type="term" value="C:mitotic spindle"/>
    <property type="evidence" value="ECO:0007669"/>
    <property type="project" value="InterPro"/>
</dbReference>
<evidence type="ECO:0000313" key="2">
    <source>
        <dbReference type="Proteomes" id="UP000242180"/>
    </source>
</evidence>